<dbReference type="PANTHER" id="PTHR12993">
    <property type="entry name" value="N-ACETYLGLUCOSAMINYL-PHOSPHATIDYLINOSITOL DE-N-ACETYLASE-RELATED"/>
    <property type="match status" value="1"/>
</dbReference>
<sequence>MTGFRVLFRAACSRVEGTGHLRRCLTLARELVARGASVGVVTEDNPLARSLAFSSANLSVHFVAPGCLFADLIDDVAVVVIDMPKTDEQLSLHPDWIGQLRQADRAGVSVVSLGHVSASADCFRAVIDLYPSRTVHAVNYLEGPEYLILRPEFAASDIADGAFSDQCEANRVLVSMGGSDPQDLTGTAIKALIDTGVTMSVDLVIGSGYCGDLQAWQTQATAAGLELTVHRDLGANDMARLMRQSTLALVAFGTTAYELMALGRVAAAFTHYSWQEASAQRFESLGAIRYLGCAESVLSCRRIAEQVRQLLADRDAMAAMAKKGQALVDGRGACRVADLLQTYAQETRDRQLDLLYVVAHPGDELMGAGATLIRQIDEGLRVGLVVLGEGSASRWNEPGPSQDRELAQRGLKTALQQVADQLGLSAWYYYRFEDNRFDGHDRLDLVKVVESVIRRHCPHTVYTHHPADLNIDHRLCFEAVITATRPQPECPVTTVYSIETPSSTDWGSVLGHGVFQPNWFESVAATLERKLALLELYQSELRDDPHPRSLAAVADQARYWGRRIGVPCAEAFVLQRHLAATISEQKHSERQGES</sequence>
<dbReference type="Gene3D" id="3.40.50.2000">
    <property type="entry name" value="Glycogen Phosphorylase B"/>
    <property type="match status" value="1"/>
</dbReference>
<dbReference type="InterPro" id="IPR003737">
    <property type="entry name" value="GlcNAc_PI_deacetylase-related"/>
</dbReference>
<dbReference type="SUPFAM" id="SSF102588">
    <property type="entry name" value="LmbE-like"/>
    <property type="match status" value="1"/>
</dbReference>
<evidence type="ECO:0000313" key="1">
    <source>
        <dbReference type="EMBL" id="MDV2079957.1"/>
    </source>
</evidence>
<accession>A0ABU3W090</accession>
<dbReference type="SUPFAM" id="SSF53756">
    <property type="entry name" value="UDP-Glycosyltransferase/glycogen phosphorylase"/>
    <property type="match status" value="1"/>
</dbReference>
<dbReference type="InterPro" id="IPR024078">
    <property type="entry name" value="LmbE-like_dom_sf"/>
</dbReference>
<dbReference type="EMBL" id="JAWIIJ010000010">
    <property type="protein sequence ID" value="MDV2079957.1"/>
    <property type="molecule type" value="Genomic_DNA"/>
</dbReference>
<dbReference type="Pfam" id="PF02585">
    <property type="entry name" value="PIG-L"/>
    <property type="match status" value="1"/>
</dbReference>
<organism evidence="1 2">
    <name type="scientific">Marinobacter xestospongiae</name>
    <dbReference type="NCBI Taxonomy" id="994319"/>
    <lineage>
        <taxon>Bacteria</taxon>
        <taxon>Pseudomonadati</taxon>
        <taxon>Pseudomonadota</taxon>
        <taxon>Gammaproteobacteria</taxon>
        <taxon>Pseudomonadales</taxon>
        <taxon>Marinobacteraceae</taxon>
        <taxon>Marinobacter</taxon>
    </lineage>
</organism>
<name>A0ABU3W090_9GAMM</name>
<proteinExistence type="predicted"/>
<dbReference type="Gene3D" id="3.40.50.11190">
    <property type="match status" value="1"/>
</dbReference>
<gene>
    <name evidence="1" type="ORF">RYS15_14810</name>
</gene>
<dbReference type="Gene3D" id="3.40.50.10320">
    <property type="entry name" value="LmbE-like"/>
    <property type="match status" value="1"/>
</dbReference>
<dbReference type="Proteomes" id="UP001269819">
    <property type="component" value="Unassembled WGS sequence"/>
</dbReference>
<protein>
    <submittedName>
        <fullName evidence="1">PIG-L family deacetylase</fullName>
    </submittedName>
</protein>
<dbReference type="RefSeq" id="WP_316974431.1">
    <property type="nucleotide sequence ID" value="NZ_JAWIIJ010000010.1"/>
</dbReference>
<comment type="caution">
    <text evidence="1">The sequence shown here is derived from an EMBL/GenBank/DDBJ whole genome shotgun (WGS) entry which is preliminary data.</text>
</comment>
<dbReference type="PANTHER" id="PTHR12993:SF30">
    <property type="entry name" value="N-ACETYL-ALPHA-D-GLUCOSAMINYL L-MALATE DEACETYLASE 1"/>
    <property type="match status" value="1"/>
</dbReference>
<keyword evidence="2" id="KW-1185">Reference proteome</keyword>
<evidence type="ECO:0000313" key="2">
    <source>
        <dbReference type="Proteomes" id="UP001269819"/>
    </source>
</evidence>
<reference evidence="1 2" key="1">
    <citation type="submission" date="2023-10" db="EMBL/GenBank/DDBJ databases">
        <title>Characteristics and mechanism of a salt-tolerant marine origin heterotrophic nitrifying- aerobic denitrifying bacteria Marinobacter xestospongiae HN1.</title>
        <authorList>
            <person name="Qi R."/>
        </authorList>
    </citation>
    <scope>NUCLEOTIDE SEQUENCE [LARGE SCALE GENOMIC DNA]</scope>
    <source>
        <strain evidence="1 2">HN1</strain>
    </source>
</reference>